<dbReference type="PANTHER" id="PTHR10245:SF15">
    <property type="entry name" value="ENDOTHELIAL DIFFERENTIATION-RELATED FACTOR 1"/>
    <property type="match status" value="1"/>
</dbReference>
<dbReference type="Proteomes" id="UP000594342">
    <property type="component" value="Unassembled WGS sequence"/>
</dbReference>
<dbReference type="GO" id="GO:0003677">
    <property type="term" value="F:DNA binding"/>
    <property type="evidence" value="ECO:0007669"/>
    <property type="project" value="UniProtKB-KW"/>
</dbReference>
<dbReference type="InterPro" id="IPR001387">
    <property type="entry name" value="Cro/C1-type_HTH"/>
</dbReference>
<reference evidence="2 3" key="1">
    <citation type="submission" date="2018-10" db="EMBL/GenBank/DDBJ databases">
        <authorList>
            <consortium name="IHU Genomes"/>
        </authorList>
    </citation>
    <scope>NUCLEOTIDE SEQUENCE [LARGE SCALE GENOMIC DNA]</scope>
    <source>
        <strain evidence="2 3">A1</strain>
    </source>
</reference>
<dbReference type="EMBL" id="UPSH01000001">
    <property type="protein sequence ID" value="VBB17792.1"/>
    <property type="molecule type" value="Genomic_DNA"/>
</dbReference>
<comment type="caution">
    <text evidence="2">The sequence shown here is derived from an EMBL/GenBank/DDBJ whole genome shotgun (WGS) entry which is preliminary data.</text>
</comment>
<evidence type="ECO:0000313" key="2">
    <source>
        <dbReference type="EMBL" id="VBB17792.1"/>
    </source>
</evidence>
<evidence type="ECO:0000256" key="1">
    <source>
        <dbReference type="ARBA" id="ARBA00023125"/>
    </source>
</evidence>
<organism evidence="2 3">
    <name type="scientific">Yasminevirus sp. GU-2018</name>
    <dbReference type="NCBI Taxonomy" id="2420051"/>
    <lineage>
        <taxon>Viruses</taxon>
        <taxon>Varidnaviria</taxon>
        <taxon>Bamfordvirae</taxon>
        <taxon>Nucleocytoviricota</taxon>
        <taxon>Megaviricetes</taxon>
        <taxon>Imitervirales</taxon>
        <taxon>Mimiviridae</taxon>
        <taxon>Klosneuvirinae</taxon>
        <taxon>Yasminevirus</taxon>
        <taxon>Yasminevirus saudimassiliense</taxon>
    </lineage>
</organism>
<dbReference type="InterPro" id="IPR010982">
    <property type="entry name" value="Lambda_DNA-bd_dom_sf"/>
</dbReference>
<protein>
    <submittedName>
        <fullName evidence="2">Multiprotein bridging factor 1</fullName>
    </submittedName>
</protein>
<sequence length="156" mass="17683">MLSYHICFITFHLKSQENLHFKMSNTSHQDWDPVILRRKKTDAERIKSGEYETVARKESPNKNSTQLKRDTLHNFDPESITAPVTSNRDLGLAIQKARCAKIKADGKCMNQTDLDHACGFAKNTVRDYENGTAVVKPDDINKMNRALGVVLPRPGK</sequence>
<evidence type="ECO:0000313" key="3">
    <source>
        <dbReference type="Proteomes" id="UP000594342"/>
    </source>
</evidence>
<dbReference type="Gene3D" id="1.10.260.40">
    <property type="entry name" value="lambda repressor-like DNA-binding domains"/>
    <property type="match status" value="1"/>
</dbReference>
<gene>
    <name evidence="2" type="ORF">YASMINEVIRUS_255</name>
</gene>
<keyword evidence="1" id="KW-0238">DNA-binding</keyword>
<dbReference type="CDD" id="cd00093">
    <property type="entry name" value="HTH_XRE"/>
    <property type="match status" value="1"/>
</dbReference>
<name>A0A5K0U8Q8_9VIRU</name>
<accession>A0A5K0U8Q8</accession>
<proteinExistence type="predicted"/>
<dbReference type="PANTHER" id="PTHR10245">
    <property type="entry name" value="ENDOTHELIAL DIFFERENTIATION-RELATED FACTOR 1 MULTIPROTEIN BRIDGING FACTOR 1"/>
    <property type="match status" value="1"/>
</dbReference>
<keyword evidence="3" id="KW-1185">Reference proteome</keyword>